<proteinExistence type="inferred from homology"/>
<comment type="caution">
    <text evidence="3">The sequence shown here is derived from an EMBL/GenBank/DDBJ whole genome shotgun (WGS) entry which is preliminary data.</text>
</comment>
<dbReference type="GeneID" id="70291886"/>
<sequence length="162" mass="17234">MTATPITQEARSQHLQAVRQRLVSNAPLYGFLLSPSTIVRSSAGEVVLHLPLEASHVNSRGTLHGAVSSAIVDFSTGLAIASHDLRDTTGASVDMHVSYLGTAKVGDTLEIVATAEKVGGSMAFTNCKINRIDGDDRVPVSMGRHTKFVKIGQKKPEEKNQG</sequence>
<protein>
    <submittedName>
        <fullName evidence="3">HotDog domain-containing protein</fullName>
    </submittedName>
</protein>
<keyword evidence="4" id="KW-1185">Reference proteome</keyword>
<evidence type="ECO:0000313" key="4">
    <source>
        <dbReference type="Proteomes" id="UP000887229"/>
    </source>
</evidence>
<dbReference type="Pfam" id="PF03061">
    <property type="entry name" value="4HBT"/>
    <property type="match status" value="1"/>
</dbReference>
<dbReference type="CDD" id="cd03443">
    <property type="entry name" value="PaaI_thioesterase"/>
    <property type="match status" value="1"/>
</dbReference>
<name>A0A9P8CSB5_9HYPO</name>
<accession>A0A9P8CSB5</accession>
<dbReference type="EMBL" id="MU251246">
    <property type="protein sequence ID" value="KAG9257202.1"/>
    <property type="molecule type" value="Genomic_DNA"/>
</dbReference>
<evidence type="ECO:0000313" key="3">
    <source>
        <dbReference type="EMBL" id="KAG9257202.1"/>
    </source>
</evidence>
<comment type="similarity">
    <text evidence="1">Belongs to the thioesterase PaaI family.</text>
</comment>
<dbReference type="InterPro" id="IPR006683">
    <property type="entry name" value="Thioestr_dom"/>
</dbReference>
<dbReference type="Gene3D" id="3.10.129.10">
    <property type="entry name" value="Hotdog Thioesterase"/>
    <property type="match status" value="1"/>
</dbReference>
<feature type="domain" description="Thioesterase" evidence="2">
    <location>
        <begin position="61"/>
        <end position="134"/>
    </location>
</feature>
<organism evidence="3 4">
    <name type="scientific">Emericellopsis atlantica</name>
    <dbReference type="NCBI Taxonomy" id="2614577"/>
    <lineage>
        <taxon>Eukaryota</taxon>
        <taxon>Fungi</taxon>
        <taxon>Dikarya</taxon>
        <taxon>Ascomycota</taxon>
        <taxon>Pezizomycotina</taxon>
        <taxon>Sordariomycetes</taxon>
        <taxon>Hypocreomycetidae</taxon>
        <taxon>Hypocreales</taxon>
        <taxon>Bionectriaceae</taxon>
        <taxon>Emericellopsis</taxon>
    </lineage>
</organism>
<dbReference type="PANTHER" id="PTHR21660">
    <property type="entry name" value="THIOESTERASE SUPERFAMILY MEMBER-RELATED"/>
    <property type="match status" value="1"/>
</dbReference>
<dbReference type="InterPro" id="IPR039298">
    <property type="entry name" value="ACOT13"/>
</dbReference>
<evidence type="ECO:0000259" key="2">
    <source>
        <dbReference type="Pfam" id="PF03061"/>
    </source>
</evidence>
<evidence type="ECO:0000256" key="1">
    <source>
        <dbReference type="ARBA" id="ARBA00008324"/>
    </source>
</evidence>
<dbReference type="PANTHER" id="PTHR21660:SF11">
    <property type="entry name" value="FAMILY PROTEIN, PUTATIVE (AFU_ORTHOLOGUE AFUA_4G04355)-RELATED"/>
    <property type="match status" value="1"/>
</dbReference>
<dbReference type="GO" id="GO:0047617">
    <property type="term" value="F:fatty acyl-CoA hydrolase activity"/>
    <property type="evidence" value="ECO:0007669"/>
    <property type="project" value="InterPro"/>
</dbReference>
<gene>
    <name evidence="3" type="ORF">F5Z01DRAFT_617567</name>
</gene>
<dbReference type="RefSeq" id="XP_046121126.1">
    <property type="nucleotide sequence ID" value="XM_046260983.1"/>
</dbReference>
<reference evidence="3" key="1">
    <citation type="journal article" date="2021" name="IMA Fungus">
        <title>Genomic characterization of three marine fungi, including Emericellopsis atlantica sp. nov. with signatures of a generalist lifestyle and marine biomass degradation.</title>
        <authorList>
            <person name="Hagestad O.C."/>
            <person name="Hou L."/>
            <person name="Andersen J.H."/>
            <person name="Hansen E.H."/>
            <person name="Altermark B."/>
            <person name="Li C."/>
            <person name="Kuhnert E."/>
            <person name="Cox R.J."/>
            <person name="Crous P.W."/>
            <person name="Spatafora J.W."/>
            <person name="Lail K."/>
            <person name="Amirebrahimi M."/>
            <person name="Lipzen A."/>
            <person name="Pangilinan J."/>
            <person name="Andreopoulos W."/>
            <person name="Hayes R.D."/>
            <person name="Ng V."/>
            <person name="Grigoriev I.V."/>
            <person name="Jackson S.A."/>
            <person name="Sutton T.D.S."/>
            <person name="Dobson A.D.W."/>
            <person name="Rama T."/>
        </authorList>
    </citation>
    <scope>NUCLEOTIDE SEQUENCE</scope>
    <source>
        <strain evidence="3">TS7</strain>
    </source>
</reference>
<dbReference type="AlphaFoldDB" id="A0A9P8CSB5"/>
<dbReference type="InterPro" id="IPR029069">
    <property type="entry name" value="HotDog_dom_sf"/>
</dbReference>
<dbReference type="SUPFAM" id="SSF54637">
    <property type="entry name" value="Thioesterase/thiol ester dehydrase-isomerase"/>
    <property type="match status" value="1"/>
</dbReference>
<dbReference type="Proteomes" id="UP000887229">
    <property type="component" value="Unassembled WGS sequence"/>
</dbReference>
<dbReference type="OrthoDB" id="46529at2759"/>